<dbReference type="WBParaSite" id="ACAC_0000457201-mRNA-1">
    <property type="protein sequence ID" value="ACAC_0000457201-mRNA-1"/>
    <property type="gene ID" value="ACAC_0000457201"/>
</dbReference>
<evidence type="ECO:0000313" key="1">
    <source>
        <dbReference type="Proteomes" id="UP000035642"/>
    </source>
</evidence>
<reference evidence="2" key="2">
    <citation type="submission" date="2017-02" db="UniProtKB">
        <authorList>
            <consortium name="WormBaseParasite"/>
        </authorList>
    </citation>
    <scope>IDENTIFICATION</scope>
</reference>
<sequence>MPFSSSIYGSNSNECNPDYCRVKIPPVVLTNSLFDPGLDIELRWDDWTSCNGNVPAQRREAHCYVVARQSFTLDEDAEHIASHIYEFNWIVKLGRLVRSEALRKTGVRLHSSIIASYLYRKEVLQGCGGIEEGIRIAADDAWRKHFLFPIGIRHPEGKYIEKYDDVNLSLDNTFQACFR</sequence>
<dbReference type="Proteomes" id="UP000035642">
    <property type="component" value="Unassembled WGS sequence"/>
</dbReference>
<reference evidence="1" key="1">
    <citation type="submission" date="2012-09" db="EMBL/GenBank/DDBJ databases">
        <authorList>
            <person name="Martin A.A."/>
        </authorList>
    </citation>
    <scope>NUCLEOTIDE SEQUENCE</scope>
</reference>
<protein>
    <submittedName>
        <fullName evidence="2">Uncharacterized protein</fullName>
    </submittedName>
</protein>
<name>A0A0K0D3C7_ANGCA</name>
<evidence type="ECO:0000313" key="2">
    <source>
        <dbReference type="WBParaSite" id="ACAC_0000457201-mRNA-1"/>
    </source>
</evidence>
<organism evidence="1 2">
    <name type="scientific">Angiostrongylus cantonensis</name>
    <name type="common">Rat lungworm</name>
    <dbReference type="NCBI Taxonomy" id="6313"/>
    <lineage>
        <taxon>Eukaryota</taxon>
        <taxon>Metazoa</taxon>
        <taxon>Ecdysozoa</taxon>
        <taxon>Nematoda</taxon>
        <taxon>Chromadorea</taxon>
        <taxon>Rhabditida</taxon>
        <taxon>Rhabditina</taxon>
        <taxon>Rhabditomorpha</taxon>
        <taxon>Strongyloidea</taxon>
        <taxon>Metastrongylidae</taxon>
        <taxon>Angiostrongylus</taxon>
    </lineage>
</organism>
<proteinExistence type="predicted"/>
<keyword evidence="1" id="KW-1185">Reference proteome</keyword>
<dbReference type="AlphaFoldDB" id="A0A0K0D3C7"/>
<accession>A0A0K0D3C7</accession>
<dbReference type="STRING" id="6313.A0A0K0D3C7"/>